<feature type="repeat" description="NHL" evidence="2">
    <location>
        <begin position="230"/>
        <end position="265"/>
    </location>
</feature>
<dbReference type="InterPro" id="IPR056822">
    <property type="entry name" value="TEN_NHL"/>
</dbReference>
<name>A0ABT6TAQ2_9BACL</name>
<dbReference type="InterPro" id="IPR011042">
    <property type="entry name" value="6-blade_b-propeller_TolB-like"/>
</dbReference>
<dbReference type="PANTHER" id="PTHR46388">
    <property type="entry name" value="NHL REPEAT-CONTAINING PROTEIN 2"/>
    <property type="match status" value="1"/>
</dbReference>
<dbReference type="InterPro" id="IPR001119">
    <property type="entry name" value="SLH_dom"/>
</dbReference>
<dbReference type="SUPFAM" id="SSF101898">
    <property type="entry name" value="NHL repeat"/>
    <property type="match status" value="1"/>
</dbReference>
<dbReference type="InterPro" id="IPR000033">
    <property type="entry name" value="LDLR_classB_rpt"/>
</dbReference>
<reference evidence="5" key="1">
    <citation type="submission" date="2023-04" db="EMBL/GenBank/DDBJ databases">
        <title>Comparative genomic analysis of Cohnella hashimotonis sp. nov., isolated from the International Space Station.</title>
        <authorList>
            <person name="Venkateswaran K."/>
            <person name="Simpson A."/>
        </authorList>
    </citation>
    <scope>NUCLEOTIDE SEQUENCE</scope>
    <source>
        <strain evidence="5">F6_2S_P_1</strain>
    </source>
</reference>
<evidence type="ECO:0000259" key="4">
    <source>
        <dbReference type="PROSITE" id="PS51272"/>
    </source>
</evidence>
<gene>
    <name evidence="5" type="ORF">KB449_02995</name>
</gene>
<feature type="repeat" description="NHL" evidence="2">
    <location>
        <begin position="348"/>
        <end position="378"/>
    </location>
</feature>
<feature type="region of interest" description="Disordered" evidence="3">
    <location>
        <begin position="1115"/>
        <end position="1137"/>
    </location>
</feature>
<feature type="domain" description="SLH" evidence="4">
    <location>
        <begin position="1162"/>
        <end position="1222"/>
    </location>
</feature>
<dbReference type="Gene3D" id="2.120.10.30">
    <property type="entry name" value="TolB, C-terminal domain"/>
    <property type="match status" value="6"/>
</dbReference>
<dbReference type="Pfam" id="PF00395">
    <property type="entry name" value="SLH"/>
    <property type="match status" value="3"/>
</dbReference>
<dbReference type="CDD" id="cd14953">
    <property type="entry name" value="NHL_like_1"/>
    <property type="match status" value="1"/>
</dbReference>
<feature type="domain" description="SLH" evidence="4">
    <location>
        <begin position="1287"/>
        <end position="1345"/>
    </location>
</feature>
<dbReference type="PROSITE" id="PS51272">
    <property type="entry name" value="SLH"/>
    <property type="match status" value="3"/>
</dbReference>
<dbReference type="PANTHER" id="PTHR46388:SF2">
    <property type="entry name" value="NHL REPEAT-CONTAINING PROTEIN 2"/>
    <property type="match status" value="1"/>
</dbReference>
<proteinExistence type="predicted"/>
<protein>
    <submittedName>
        <fullName evidence="5">Cadherin-like beta sandwich domain-containing protein</fullName>
    </submittedName>
</protein>
<evidence type="ECO:0000256" key="3">
    <source>
        <dbReference type="SAM" id="MobiDB-lite"/>
    </source>
</evidence>
<dbReference type="RefSeq" id="WP_282906942.1">
    <property type="nucleotide sequence ID" value="NZ_JAGRPV010000001.1"/>
</dbReference>
<feature type="repeat" description="NHL" evidence="2">
    <location>
        <begin position="122"/>
        <end position="149"/>
    </location>
</feature>
<dbReference type="Gene3D" id="2.60.40.2340">
    <property type="match status" value="1"/>
</dbReference>
<dbReference type="PROSITE" id="PS51125">
    <property type="entry name" value="NHL"/>
    <property type="match status" value="3"/>
</dbReference>
<evidence type="ECO:0000313" key="5">
    <source>
        <dbReference type="EMBL" id="MDI4643905.1"/>
    </source>
</evidence>
<evidence type="ECO:0000313" key="6">
    <source>
        <dbReference type="Proteomes" id="UP001161691"/>
    </source>
</evidence>
<feature type="domain" description="SLH" evidence="4">
    <location>
        <begin position="1223"/>
        <end position="1286"/>
    </location>
</feature>
<dbReference type="SMART" id="SM00135">
    <property type="entry name" value="LY"/>
    <property type="match status" value="4"/>
</dbReference>
<dbReference type="Pfam" id="PF25021">
    <property type="entry name" value="TEN_NHL"/>
    <property type="match status" value="3"/>
</dbReference>
<keyword evidence="6" id="KW-1185">Reference proteome</keyword>
<dbReference type="Pfam" id="PF12733">
    <property type="entry name" value="Cadherin-like"/>
    <property type="match status" value="4"/>
</dbReference>
<evidence type="ECO:0000256" key="2">
    <source>
        <dbReference type="PROSITE-ProRule" id="PRU00504"/>
    </source>
</evidence>
<accession>A0ABT6TAQ2</accession>
<dbReference type="Proteomes" id="UP001161691">
    <property type="component" value="Unassembled WGS sequence"/>
</dbReference>
<keyword evidence="1" id="KW-0677">Repeat</keyword>
<dbReference type="SUPFAM" id="SSF63829">
    <property type="entry name" value="Calcium-dependent phosphotriesterase"/>
    <property type="match status" value="2"/>
</dbReference>
<dbReference type="Pfam" id="PF01436">
    <property type="entry name" value="NHL"/>
    <property type="match status" value="3"/>
</dbReference>
<dbReference type="InterPro" id="IPR001258">
    <property type="entry name" value="NHL_repeat"/>
</dbReference>
<sequence length="1348" mass="135634">MRKINRPIAYILIFLLMTTSLPEWFGSNGKAYAAGGDMIVTAVGTGTSGSSGDGSPATDAEVNFAKNVAIDGSGNLYISEFFGSRVRKVDRSTGMISTVAGDGNFGFGGDGGSAEYASLFAPEAIAFDSGGNLYIADSGNHRIRKVDTDGNISTVAGNGNDGNSGDGGAATDAELSAPVGLAIDGNDNLYIADSSNNRVRKVDRLSGKISTVAGKGTYGVSGYSGDGGAATDAELSGPLGLAIDSYGNLYIADSNNNVIRKVDLSGNISTVAGVAGNSGFSPDGSPAETSSLGVPVGLAFDSGGNLYVAVFNDSRIRKIDTSGRLATIAGNGQKTYSGDGGLPTSAALNSATGVAVDSSGTVYIADAGNNRIRKIVPSNNANLSGLSLSGGGAGLSPAFSASTTNYTATVANAVSSVNLTPTASDNSATVTVGGTPVTSGSASGAIGLHVGSNPIPVVVTANDGSTKTYTVTVTRAPGKIITVAGTGTDGYSGDGGLATLAELSEPSALALDHQGNLYFVDDFKRVRKVDKTTLKIITVAGTGTSGYSGDGDLATAAQLKLPDAIVFDSHDNMYIGDNYGVVRKVDASGYISTVAGNMSGMDQGDGFPATSARLRSVLALAVDSHDNLYIADQADNKIRKVDASTGIISTAAGDGTQGFSGDGDLATNAQIARPEGIAVDSDDNLYISDSLNNRIRKVNASGYISTVAGGGIEGDGALATLAYLSYPTQLSVDAGGNLYIADSDESRIRQVDTSGFITTVAGTGTAGYSGEGGDATSAKLNQPYGTAVDSSGYLYIADGGNHRIRRVGPPSHDTNLSGLHLSSGSLSPTFTTGTASYAASVSNGVSSITVMPTARDSGATVTVNGTPVASGSASSAISLSVGSNDPIEIEVTAQDGTTIQTYTVTVTRAPSLSTNASLSGLSLSSGSLSPAFAPGTTSYTASVANGVDSITMTPTASDSAATVKVDGTPVASGSASSAINLSVGSNDPIEVEVTAQDGTTIQMYTVTVTRAPSLSTNASLSGLSLSSVSLSPAFAPGTTSYTASVANGVDSITVTPTASDSGATVTVNGTPVASGSASGAIPLSVGGNPIAVKVTAEDGTATNTYAVTVTRASTNETPQAAVDTPPPIDDTPSASRGPILNEKISNVAKVKETLLAALNQAAPQPLADVRADSWSAQAIQVAQQLGIVRGRSDGGFHGSDPITRAEFVAMVANALYLGSATSGSGSIYSDTKGHWAEPAIDALTAAGVVEGVGNGAFKPNQQISRAEISAILARLMVLDQTTEEINFPDTTYSWARAYIEQMAGADIVKGLDDGKFYPGAAATREQAVTMILRMLTVSRNIDLKLIDL</sequence>
<comment type="caution">
    <text evidence="5">The sequence shown here is derived from an EMBL/GenBank/DDBJ whole genome shotgun (WGS) entry which is preliminary data.</text>
</comment>
<organism evidence="5 6">
    <name type="scientific">Cohnella hashimotonis</name>
    <dbReference type="NCBI Taxonomy" id="2826895"/>
    <lineage>
        <taxon>Bacteria</taxon>
        <taxon>Bacillati</taxon>
        <taxon>Bacillota</taxon>
        <taxon>Bacilli</taxon>
        <taxon>Bacillales</taxon>
        <taxon>Paenibacillaceae</taxon>
        <taxon>Cohnella</taxon>
    </lineage>
</organism>
<evidence type="ECO:0000256" key="1">
    <source>
        <dbReference type="ARBA" id="ARBA00022737"/>
    </source>
</evidence>
<dbReference type="InterPro" id="IPR025883">
    <property type="entry name" value="Cadherin-like_domain"/>
</dbReference>
<dbReference type="EMBL" id="JAGRPV010000001">
    <property type="protein sequence ID" value="MDI4643905.1"/>
    <property type="molecule type" value="Genomic_DNA"/>
</dbReference>